<dbReference type="EMBL" id="CAKASE010000051">
    <property type="protein sequence ID" value="CAG9564811.1"/>
    <property type="molecule type" value="Genomic_DNA"/>
</dbReference>
<name>A0A8J2QT84_9NEOP</name>
<dbReference type="AlphaFoldDB" id="A0A8J2QT84"/>
<accession>A0A8J2QT84</accession>
<protein>
    <submittedName>
        <fullName evidence="1">(African queen) hypothetical protein</fullName>
    </submittedName>
</protein>
<proteinExistence type="predicted"/>
<evidence type="ECO:0000313" key="2">
    <source>
        <dbReference type="Proteomes" id="UP000789524"/>
    </source>
</evidence>
<dbReference type="Proteomes" id="UP000789524">
    <property type="component" value="Unassembled WGS sequence"/>
</dbReference>
<evidence type="ECO:0000313" key="1">
    <source>
        <dbReference type="EMBL" id="CAG9564811.1"/>
    </source>
</evidence>
<keyword evidence="2" id="KW-1185">Reference proteome</keyword>
<reference evidence="1" key="1">
    <citation type="submission" date="2021-09" db="EMBL/GenBank/DDBJ databases">
        <authorList>
            <person name="Martin H S."/>
        </authorList>
    </citation>
    <scope>NUCLEOTIDE SEQUENCE</scope>
</reference>
<organism evidence="1 2">
    <name type="scientific">Danaus chrysippus</name>
    <name type="common">African queen</name>
    <dbReference type="NCBI Taxonomy" id="151541"/>
    <lineage>
        <taxon>Eukaryota</taxon>
        <taxon>Metazoa</taxon>
        <taxon>Ecdysozoa</taxon>
        <taxon>Arthropoda</taxon>
        <taxon>Hexapoda</taxon>
        <taxon>Insecta</taxon>
        <taxon>Pterygota</taxon>
        <taxon>Neoptera</taxon>
        <taxon>Endopterygota</taxon>
        <taxon>Lepidoptera</taxon>
        <taxon>Glossata</taxon>
        <taxon>Ditrysia</taxon>
        <taxon>Papilionoidea</taxon>
        <taxon>Nymphalidae</taxon>
        <taxon>Danainae</taxon>
        <taxon>Danaini</taxon>
        <taxon>Danaina</taxon>
        <taxon>Danaus</taxon>
        <taxon>Anosia</taxon>
    </lineage>
</organism>
<comment type="caution">
    <text evidence="1">The sequence shown here is derived from an EMBL/GenBank/DDBJ whole genome shotgun (WGS) entry which is preliminary data.</text>
</comment>
<sequence>MRKRTRFARTVAMTTGGAGGARPHLSRRTVFAIVVEAVSNRPKSFSDVTLALRASCVLTVNAVQCFQLGWCFCSDRECVNAITSP</sequence>
<gene>
    <name evidence="1" type="ORF">DCHRY22_LOCUS5747</name>
</gene>